<keyword evidence="5" id="KW-0233">DNA recombination</keyword>
<comment type="function">
    <text evidence="1">Involved in the transposition of the insertion sequence IS5.</text>
</comment>
<dbReference type="PANTHER" id="PTHR35604">
    <property type="entry name" value="TRANSPOSASE INSH FOR INSERTION SEQUENCE ELEMENT IS5A-RELATED"/>
    <property type="match status" value="1"/>
</dbReference>
<comment type="similarity">
    <text evidence="2">Belongs to the transposase 11 family.</text>
</comment>
<organism evidence="9 10">
    <name type="scientific">Bradyrhizobium retamae</name>
    <dbReference type="NCBI Taxonomy" id="1300035"/>
    <lineage>
        <taxon>Bacteria</taxon>
        <taxon>Pseudomonadati</taxon>
        <taxon>Pseudomonadota</taxon>
        <taxon>Alphaproteobacteria</taxon>
        <taxon>Hyphomicrobiales</taxon>
        <taxon>Nitrobacteraceae</taxon>
        <taxon>Bradyrhizobium</taxon>
    </lineage>
</organism>
<dbReference type="NCBIfam" id="NF033581">
    <property type="entry name" value="transpos_IS5_4"/>
    <property type="match status" value="1"/>
</dbReference>
<dbReference type="Proteomes" id="UP000052023">
    <property type="component" value="Unassembled WGS sequence"/>
</dbReference>
<dbReference type="GO" id="GO:0004803">
    <property type="term" value="F:transposase activity"/>
    <property type="evidence" value="ECO:0007669"/>
    <property type="project" value="InterPro"/>
</dbReference>
<evidence type="ECO:0000313" key="10">
    <source>
        <dbReference type="Proteomes" id="UP000052023"/>
    </source>
</evidence>
<evidence type="ECO:0000259" key="8">
    <source>
        <dbReference type="Pfam" id="PF05598"/>
    </source>
</evidence>
<dbReference type="Pfam" id="PF05598">
    <property type="entry name" value="DUF772"/>
    <property type="match status" value="1"/>
</dbReference>
<dbReference type="GO" id="GO:0003677">
    <property type="term" value="F:DNA binding"/>
    <property type="evidence" value="ECO:0007669"/>
    <property type="project" value="UniProtKB-KW"/>
</dbReference>
<dbReference type="AlphaFoldDB" id="A0A0R3MK64"/>
<reference evidence="9 10" key="1">
    <citation type="submission" date="2014-03" db="EMBL/GenBank/DDBJ databases">
        <title>Bradyrhizobium valentinum sp. nov., isolated from effective nodules of Lupinus mariae-josephae, a lupine endemic of basic-lime soils in Eastern Spain.</title>
        <authorList>
            <person name="Duran D."/>
            <person name="Rey L."/>
            <person name="Navarro A."/>
            <person name="Busquets A."/>
            <person name="Imperial J."/>
            <person name="Ruiz-Argueso T."/>
        </authorList>
    </citation>
    <scope>NUCLEOTIDE SEQUENCE [LARGE SCALE GENOMIC DNA]</scope>
    <source>
        <strain evidence="9 10">Ro19</strain>
    </source>
</reference>
<keyword evidence="4" id="KW-0238">DNA-binding</keyword>
<evidence type="ECO:0000256" key="5">
    <source>
        <dbReference type="ARBA" id="ARBA00023172"/>
    </source>
</evidence>
<evidence type="ECO:0000256" key="6">
    <source>
        <dbReference type="SAM" id="MobiDB-lite"/>
    </source>
</evidence>
<dbReference type="InterPro" id="IPR047959">
    <property type="entry name" value="Transpos_IS5"/>
</dbReference>
<evidence type="ECO:0000256" key="1">
    <source>
        <dbReference type="ARBA" id="ARBA00003544"/>
    </source>
</evidence>
<dbReference type="EMBL" id="LLYA01000179">
    <property type="protein sequence ID" value="KRR20337.1"/>
    <property type="molecule type" value="Genomic_DNA"/>
</dbReference>
<keyword evidence="3" id="KW-0815">Transposition</keyword>
<evidence type="ECO:0008006" key="11">
    <source>
        <dbReference type="Google" id="ProtNLM"/>
    </source>
</evidence>
<dbReference type="RefSeq" id="WP_057846240.1">
    <property type="nucleotide sequence ID" value="NZ_LLYA01000179.1"/>
</dbReference>
<feature type="domain" description="Transposase IS4-like" evidence="7">
    <location>
        <begin position="171"/>
        <end position="324"/>
    </location>
</feature>
<accession>A0A0R3MK64</accession>
<sequence length="335" mass="37436">MAERQIGQLSFTDGLVNEAARANAALQRMAELVDWPAVEALLSGLRSGSMGAPGYPALALFKALLLQQWYGLSDPGLEEALLDRLSFRRFLGLSLSEPVPDHSTLWRFREQLAKSGLAERAFGLITAQIEKSGFVLKRGTLIDASLVRSAVNPPEPPDGALPPDTDGRPASKLVKSPHDPDATWTRKENKYFFGYKMHVAMDQDSRIIRRLDFTPANVNDTVVADALICGDEDTVYADKAYDSQVRRARLKAMGIRDGIMRRNGRWHRLGAWAVRRNAVLRHRRAPVEPLFALIKRVYGFTRARYRGLLRNATAFQLAAVAINLQRWARMTSQAI</sequence>
<dbReference type="InterPro" id="IPR002559">
    <property type="entry name" value="Transposase_11"/>
</dbReference>
<proteinExistence type="inferred from homology"/>
<evidence type="ECO:0000256" key="2">
    <source>
        <dbReference type="ARBA" id="ARBA00010075"/>
    </source>
</evidence>
<dbReference type="OrthoDB" id="9774608at2"/>
<evidence type="ECO:0000256" key="4">
    <source>
        <dbReference type="ARBA" id="ARBA00023125"/>
    </source>
</evidence>
<name>A0A0R3MK64_9BRAD</name>
<feature type="domain" description="Transposase InsH N-terminal" evidence="8">
    <location>
        <begin position="22"/>
        <end position="110"/>
    </location>
</feature>
<dbReference type="PANTHER" id="PTHR35604:SF2">
    <property type="entry name" value="TRANSPOSASE INSH FOR INSERTION SEQUENCE ELEMENT IS5A-RELATED"/>
    <property type="match status" value="1"/>
</dbReference>
<keyword evidence="10" id="KW-1185">Reference proteome</keyword>
<protein>
    <recommendedName>
        <fullName evidence="11">Transposase</fullName>
    </recommendedName>
</protein>
<comment type="caution">
    <text evidence="9">The sequence shown here is derived from an EMBL/GenBank/DDBJ whole genome shotgun (WGS) entry which is preliminary data.</text>
</comment>
<dbReference type="GO" id="GO:0006313">
    <property type="term" value="P:DNA transposition"/>
    <property type="evidence" value="ECO:0007669"/>
    <property type="project" value="InterPro"/>
</dbReference>
<evidence type="ECO:0000256" key="3">
    <source>
        <dbReference type="ARBA" id="ARBA00022578"/>
    </source>
</evidence>
<feature type="region of interest" description="Disordered" evidence="6">
    <location>
        <begin position="149"/>
        <end position="182"/>
    </location>
</feature>
<dbReference type="Pfam" id="PF01609">
    <property type="entry name" value="DDE_Tnp_1"/>
    <property type="match status" value="1"/>
</dbReference>
<gene>
    <name evidence="9" type="ORF">CQ13_32835</name>
</gene>
<evidence type="ECO:0000259" key="7">
    <source>
        <dbReference type="Pfam" id="PF01609"/>
    </source>
</evidence>
<evidence type="ECO:0000313" key="9">
    <source>
        <dbReference type="EMBL" id="KRR20337.1"/>
    </source>
</evidence>
<dbReference type="InterPro" id="IPR008490">
    <property type="entry name" value="Transposase_InsH_N"/>
</dbReference>